<gene>
    <name evidence="3" type="ORF">BcabD6B2_47270</name>
</gene>
<name>A0AAV4M081_BABCB</name>
<feature type="signal peptide" evidence="2">
    <location>
        <begin position="1"/>
        <end position="23"/>
    </location>
</feature>
<sequence>MGNTVSLGVWVLCAQSAVSSVGAVAHQRSSVPKRDGQAPMAPKYEHIVFRAPQQAEPGTVRRLPTNEENALIIVEDGANEDTDNIAEVEELLKNPIPEAEIEAEREALQESGALPPGKLVVKPPVKDKDGDYYNEGVNETSKIFDGATSTVDDDGAEPLDDEDMQLKHELEDHLAALDNLNSPKGESMANTVS</sequence>
<proteinExistence type="predicted"/>
<comment type="caution">
    <text evidence="3">The sequence shown here is derived from an EMBL/GenBank/DDBJ whole genome shotgun (WGS) entry which is preliminary data.</text>
</comment>
<evidence type="ECO:0000313" key="3">
    <source>
        <dbReference type="EMBL" id="GIX65292.1"/>
    </source>
</evidence>
<dbReference type="GeneID" id="94196773"/>
<reference evidence="3 4" key="1">
    <citation type="submission" date="2021-06" db="EMBL/GenBank/DDBJ databases">
        <title>Genome sequence of Babesia caballi.</title>
        <authorList>
            <person name="Yamagishi J."/>
            <person name="Kidaka T."/>
            <person name="Ochi A."/>
        </authorList>
    </citation>
    <scope>NUCLEOTIDE SEQUENCE [LARGE SCALE GENOMIC DNA]</scope>
    <source>
        <strain evidence="3">USDA-D6B2</strain>
    </source>
</reference>
<feature type="region of interest" description="Disordered" evidence="1">
    <location>
        <begin position="114"/>
        <end position="134"/>
    </location>
</feature>
<dbReference type="RefSeq" id="XP_067717361.1">
    <property type="nucleotide sequence ID" value="XM_067861260.1"/>
</dbReference>
<evidence type="ECO:0000256" key="1">
    <source>
        <dbReference type="SAM" id="MobiDB-lite"/>
    </source>
</evidence>
<feature type="compositionally biased region" description="Low complexity" evidence="1">
    <location>
        <begin position="114"/>
        <end position="123"/>
    </location>
</feature>
<dbReference type="EMBL" id="BPLF01000004">
    <property type="protein sequence ID" value="GIX65292.1"/>
    <property type="molecule type" value="Genomic_DNA"/>
</dbReference>
<dbReference type="AlphaFoldDB" id="A0AAV4M081"/>
<evidence type="ECO:0000256" key="2">
    <source>
        <dbReference type="SAM" id="SignalP"/>
    </source>
</evidence>
<keyword evidence="4" id="KW-1185">Reference proteome</keyword>
<protein>
    <submittedName>
        <fullName evidence="3">Retiin, putative</fullName>
    </submittedName>
</protein>
<organism evidence="3 4">
    <name type="scientific">Babesia caballi</name>
    <dbReference type="NCBI Taxonomy" id="5871"/>
    <lineage>
        <taxon>Eukaryota</taxon>
        <taxon>Sar</taxon>
        <taxon>Alveolata</taxon>
        <taxon>Apicomplexa</taxon>
        <taxon>Aconoidasida</taxon>
        <taxon>Piroplasmida</taxon>
        <taxon>Babesiidae</taxon>
        <taxon>Babesia</taxon>
    </lineage>
</organism>
<keyword evidence="2" id="KW-0732">Signal</keyword>
<feature type="chain" id="PRO_5043977452" evidence="2">
    <location>
        <begin position="24"/>
        <end position="193"/>
    </location>
</feature>
<dbReference type="Proteomes" id="UP001497744">
    <property type="component" value="Unassembled WGS sequence"/>
</dbReference>
<accession>A0AAV4M081</accession>
<evidence type="ECO:0000313" key="4">
    <source>
        <dbReference type="Proteomes" id="UP001497744"/>
    </source>
</evidence>